<dbReference type="OrthoDB" id="5243754at2759"/>
<dbReference type="AlphaFoldDB" id="B8MGU4"/>
<name>B8MGU4_TALSN</name>
<dbReference type="HOGENOM" id="CLU_2361156_0_0_1"/>
<gene>
    <name evidence="1" type="ORF">TSTA_014210</name>
</gene>
<dbReference type="InParanoid" id="B8MGU4"/>
<reference evidence="2" key="1">
    <citation type="journal article" date="2015" name="Genome Announc.">
        <title>Genome sequence of the AIDS-associated pathogen Penicillium marneffei (ATCC18224) and its near taxonomic relative Talaromyces stipitatus (ATCC10500).</title>
        <authorList>
            <person name="Nierman W.C."/>
            <person name="Fedorova-Abrams N.D."/>
            <person name="Andrianopoulos A."/>
        </authorList>
    </citation>
    <scope>NUCLEOTIDE SEQUENCE [LARGE SCALE GENOMIC DNA]</scope>
    <source>
        <strain evidence="2">ATCC 10500 / CBS 375.48 / QM 6759 / NRRL 1006</strain>
    </source>
</reference>
<dbReference type="GeneID" id="8107804"/>
<sequence length="96" mass="10919">MYLSYSRYLLVIRPRTAGPNRVQSGAVLKKLELHRTILRCGAVWSRFLGTDRLQIRGEHDREKAIRITNSTEGILIATSSYTKGDIVGMRESIKDI</sequence>
<keyword evidence="2" id="KW-1185">Reference proteome</keyword>
<dbReference type="VEuPathDB" id="FungiDB:TSTA_014210"/>
<proteinExistence type="predicted"/>
<dbReference type="EMBL" id="EQ962656">
    <property type="protein sequence ID" value="EED16325.1"/>
    <property type="molecule type" value="Genomic_DNA"/>
</dbReference>
<organism evidence="1 2">
    <name type="scientific">Talaromyces stipitatus (strain ATCC 10500 / CBS 375.48 / QM 6759 / NRRL 1006)</name>
    <name type="common">Penicillium stipitatum</name>
    <dbReference type="NCBI Taxonomy" id="441959"/>
    <lineage>
        <taxon>Eukaryota</taxon>
        <taxon>Fungi</taxon>
        <taxon>Dikarya</taxon>
        <taxon>Ascomycota</taxon>
        <taxon>Pezizomycotina</taxon>
        <taxon>Eurotiomycetes</taxon>
        <taxon>Eurotiomycetidae</taxon>
        <taxon>Eurotiales</taxon>
        <taxon>Trichocomaceae</taxon>
        <taxon>Talaromyces</taxon>
        <taxon>Talaromyces sect. Talaromyces</taxon>
    </lineage>
</organism>
<dbReference type="Proteomes" id="UP000001745">
    <property type="component" value="Unassembled WGS sequence"/>
</dbReference>
<evidence type="ECO:0000313" key="1">
    <source>
        <dbReference type="EMBL" id="EED16325.1"/>
    </source>
</evidence>
<dbReference type="RefSeq" id="XP_002483559.1">
    <property type="nucleotide sequence ID" value="XM_002483514.1"/>
</dbReference>
<evidence type="ECO:0000313" key="2">
    <source>
        <dbReference type="Proteomes" id="UP000001745"/>
    </source>
</evidence>
<protein>
    <submittedName>
        <fullName evidence="1">Uncharacterized protein</fullName>
    </submittedName>
</protein>
<accession>B8MGU4</accession>